<name>W6UQW9_ECHGR</name>
<feature type="signal peptide" evidence="1">
    <location>
        <begin position="1"/>
        <end position="20"/>
    </location>
</feature>
<accession>W6UQW9</accession>
<dbReference type="CTD" id="36340048"/>
<gene>
    <name evidence="2" type="ORF">EGR_04333</name>
</gene>
<dbReference type="RefSeq" id="XP_024351903.1">
    <property type="nucleotide sequence ID" value="XM_024493582.1"/>
</dbReference>
<evidence type="ECO:0008006" key="4">
    <source>
        <dbReference type="Google" id="ProtNLM"/>
    </source>
</evidence>
<comment type="caution">
    <text evidence="2">The sequence shown here is derived from an EMBL/GenBank/DDBJ whole genome shotgun (WGS) entry which is preliminary data.</text>
</comment>
<dbReference type="KEGG" id="egl:EGR_04333"/>
<sequence>MHQPIWTLGHGLWIATTATASPPANLLAQPAYTPINARAQCKGNAPPTARHATPRQGTALPLATAIGHSDSLQADARTDVATGKPMATICVQDVDVQSSLRFTLIHTVGCTLHRRTRQTANRTAYKEQQS</sequence>
<feature type="chain" id="PRO_5004885050" description="Secreted protein" evidence="1">
    <location>
        <begin position="21"/>
        <end position="130"/>
    </location>
</feature>
<evidence type="ECO:0000313" key="3">
    <source>
        <dbReference type="Proteomes" id="UP000019149"/>
    </source>
</evidence>
<protein>
    <recommendedName>
        <fullName evidence="4">Secreted protein</fullName>
    </recommendedName>
</protein>
<dbReference type="Proteomes" id="UP000019149">
    <property type="component" value="Unassembled WGS sequence"/>
</dbReference>
<dbReference type="AlphaFoldDB" id="W6UQW9"/>
<reference evidence="2 3" key="1">
    <citation type="journal article" date="2013" name="Nat. Genet.">
        <title>The genome of the hydatid tapeworm Echinococcus granulosus.</title>
        <authorList>
            <person name="Zheng H."/>
            <person name="Zhang W."/>
            <person name="Zhang L."/>
            <person name="Zhang Z."/>
            <person name="Li J."/>
            <person name="Lu G."/>
            <person name="Zhu Y."/>
            <person name="Wang Y."/>
            <person name="Huang Y."/>
            <person name="Liu J."/>
            <person name="Kang H."/>
            <person name="Chen J."/>
            <person name="Wang L."/>
            <person name="Chen A."/>
            <person name="Yu S."/>
            <person name="Gao Z."/>
            <person name="Jin L."/>
            <person name="Gu W."/>
            <person name="Wang Z."/>
            <person name="Zhao L."/>
            <person name="Shi B."/>
            <person name="Wen H."/>
            <person name="Lin R."/>
            <person name="Jones M.K."/>
            <person name="Brejova B."/>
            <person name="Vinar T."/>
            <person name="Zhao G."/>
            <person name="McManus D.P."/>
            <person name="Chen Z."/>
            <person name="Zhou Y."/>
            <person name="Wang S."/>
        </authorList>
    </citation>
    <scope>NUCLEOTIDE SEQUENCE [LARGE SCALE GENOMIC DNA]</scope>
</reference>
<organism evidence="2 3">
    <name type="scientific">Echinococcus granulosus</name>
    <name type="common">Hydatid tapeworm</name>
    <dbReference type="NCBI Taxonomy" id="6210"/>
    <lineage>
        <taxon>Eukaryota</taxon>
        <taxon>Metazoa</taxon>
        <taxon>Spiralia</taxon>
        <taxon>Lophotrochozoa</taxon>
        <taxon>Platyhelminthes</taxon>
        <taxon>Cestoda</taxon>
        <taxon>Eucestoda</taxon>
        <taxon>Cyclophyllidea</taxon>
        <taxon>Taeniidae</taxon>
        <taxon>Echinococcus</taxon>
        <taxon>Echinococcus granulosus group</taxon>
    </lineage>
</organism>
<dbReference type="GeneID" id="36340048"/>
<evidence type="ECO:0000313" key="2">
    <source>
        <dbReference type="EMBL" id="EUB60707.1"/>
    </source>
</evidence>
<dbReference type="EMBL" id="APAU02000027">
    <property type="protein sequence ID" value="EUB60707.1"/>
    <property type="molecule type" value="Genomic_DNA"/>
</dbReference>
<proteinExistence type="predicted"/>
<evidence type="ECO:0000256" key="1">
    <source>
        <dbReference type="SAM" id="SignalP"/>
    </source>
</evidence>
<keyword evidence="3" id="KW-1185">Reference proteome</keyword>
<keyword evidence="1" id="KW-0732">Signal</keyword>
<dbReference type="OrthoDB" id="6320822at2759"/>